<dbReference type="PANTHER" id="PTHR34512">
    <property type="entry name" value="CELL SURFACE PROTEIN"/>
    <property type="match status" value="1"/>
</dbReference>
<dbReference type="InterPro" id="IPR015943">
    <property type="entry name" value="WD40/YVTN_repeat-like_dom_sf"/>
</dbReference>
<sequence length="401" mass="43014">MTPTTPTTRQTIRRSLPRLAAGLTLAALLALPAGCGLGAIWTSDSAPSAGASTGNSGPGSLIDQRREAFKIDHDAYASLGYRLDWRGFPVVAAGEHIQFLDLYDDIVVAHESAATVSILEASNGELRNSSQIASPLTRFVGNFRTDNLIVVSSDTDAAIIDIQTGEIIQRDHLDRVISTAPVYFANHKIYGTSIGHVYAHYMTPPVNAWAYDLGSPIDADLVLVGPTVVAVSRRGDIAMLDAASGTLLARAKIFGGCEADPVAGTGMVFFASLDQSIYAFDLNGKQQWRIRTEQPLRLTPTYHDGVLYVPSNDKGLRAINANTGTQLWNQPKIAGRVVAMRSGKLITWDGTTASTLDPTTGDVIFSTELTEVEILKPDHFVDGNLYAVSTGGIIAKFQPRD</sequence>
<proteinExistence type="predicted"/>
<dbReference type="SMART" id="SM00564">
    <property type="entry name" value="PQQ"/>
    <property type="match status" value="3"/>
</dbReference>
<dbReference type="Pfam" id="PF13360">
    <property type="entry name" value="PQQ_2"/>
    <property type="match status" value="1"/>
</dbReference>
<dbReference type="InterPro" id="IPR018391">
    <property type="entry name" value="PQQ_b-propeller_rpt"/>
</dbReference>
<organism evidence="2">
    <name type="scientific">hydrothermal vent metagenome</name>
    <dbReference type="NCBI Taxonomy" id="652676"/>
    <lineage>
        <taxon>unclassified sequences</taxon>
        <taxon>metagenomes</taxon>
        <taxon>ecological metagenomes</taxon>
    </lineage>
</organism>
<evidence type="ECO:0000313" key="2">
    <source>
        <dbReference type="EMBL" id="VAX42609.1"/>
    </source>
</evidence>
<gene>
    <name evidence="2" type="ORF">MNBD_PLANCTO03-279</name>
</gene>
<evidence type="ECO:0000259" key="1">
    <source>
        <dbReference type="Pfam" id="PF13360"/>
    </source>
</evidence>
<dbReference type="EMBL" id="UOGK01000725">
    <property type="protein sequence ID" value="VAX42609.1"/>
    <property type="molecule type" value="Genomic_DNA"/>
</dbReference>
<protein>
    <recommendedName>
        <fullName evidence="1">Pyrrolo-quinoline quinone repeat domain-containing protein</fullName>
    </recommendedName>
</protein>
<dbReference type="InterPro" id="IPR011047">
    <property type="entry name" value="Quinoprotein_ADH-like_sf"/>
</dbReference>
<dbReference type="Gene3D" id="2.130.10.10">
    <property type="entry name" value="YVTN repeat-like/Quinoprotein amine dehydrogenase"/>
    <property type="match status" value="2"/>
</dbReference>
<feature type="domain" description="Pyrrolo-quinoline quinone repeat" evidence="1">
    <location>
        <begin position="208"/>
        <end position="330"/>
    </location>
</feature>
<name>A0A3B1DJJ8_9ZZZZ</name>
<dbReference type="SUPFAM" id="SSF50998">
    <property type="entry name" value="Quinoprotein alcohol dehydrogenase-like"/>
    <property type="match status" value="2"/>
</dbReference>
<reference evidence="2" key="1">
    <citation type="submission" date="2018-06" db="EMBL/GenBank/DDBJ databases">
        <authorList>
            <person name="Zhirakovskaya E."/>
        </authorList>
    </citation>
    <scope>NUCLEOTIDE SEQUENCE</scope>
</reference>
<accession>A0A3B1DJJ8</accession>
<dbReference type="InterPro" id="IPR002372">
    <property type="entry name" value="PQQ_rpt_dom"/>
</dbReference>
<dbReference type="AlphaFoldDB" id="A0A3B1DJJ8"/>
<dbReference type="PANTHER" id="PTHR34512:SF30">
    <property type="entry name" value="OUTER MEMBRANE PROTEIN ASSEMBLY FACTOR BAMB"/>
    <property type="match status" value="1"/>
</dbReference>